<feature type="transmembrane region" description="Helical" evidence="2">
    <location>
        <begin position="65"/>
        <end position="82"/>
    </location>
</feature>
<accession>A0A1J5SXE3</accession>
<feature type="transmembrane region" description="Helical" evidence="2">
    <location>
        <begin position="180"/>
        <end position="200"/>
    </location>
</feature>
<dbReference type="PANTHER" id="PTHR32089:SF112">
    <property type="entry name" value="LYSOZYME-LIKE PROTEIN-RELATED"/>
    <property type="match status" value="1"/>
</dbReference>
<evidence type="ECO:0000259" key="3">
    <source>
        <dbReference type="PROSITE" id="PS50111"/>
    </source>
</evidence>
<sequence>MTSQAMPLSPSPALLAPTAPPADFAGDIARDRRRLLLKSVGNTAAPTIGALVLVGLMFWGRIAALPLLLWGAASLGVALFRYMTTRAVPEDDAALERTHRRAMAGTALAMLMWVLGVPLFYGPRLDDLMVVSVLYIILCSAGTISLSVYRPAFLLFVPGIMASLFGLFAVRAALVADGRGGSIAIAVAVALMTAVLFRLARQTDTQMQSVLTLKYQNSSLVQALETARHASEAEKQRHLLRSEALERMTTDFESGIAQAVVEASQASEDLRDNGERAYAQVRQTLDQAARVAAGTGQAVEGIRALSDTAGQLAASIDDVTRAVADTSGIARAAVEEVRRVNPILTSLSEASDRIGEIVVLISAIAQQTNLLALNATIEAARAGDAGKGFAVVAGEVKGLASQTAHATSEVSGHIASIQSASTATMKALAVIGDVVARMDSLADGVAGRVRDQGRTTAAICAELGRLAGETAQMSDSVAQLTDCATRTEAATQSLSEASRRQIDGTGRTMERIDGFLARVKTMN</sequence>
<dbReference type="EMBL" id="MLJW01000045">
    <property type="protein sequence ID" value="OIR06268.1"/>
    <property type="molecule type" value="Genomic_DNA"/>
</dbReference>
<dbReference type="InterPro" id="IPR004089">
    <property type="entry name" value="MCPsignal_dom"/>
</dbReference>
<feature type="transmembrane region" description="Helical" evidence="2">
    <location>
        <begin position="153"/>
        <end position="174"/>
    </location>
</feature>
<keyword evidence="2" id="KW-1133">Transmembrane helix</keyword>
<dbReference type="AlphaFoldDB" id="A0A1J5SXE3"/>
<dbReference type="SMART" id="SM00283">
    <property type="entry name" value="MA"/>
    <property type="match status" value="1"/>
</dbReference>
<feature type="transmembrane region" description="Helical" evidence="2">
    <location>
        <begin position="102"/>
        <end position="122"/>
    </location>
</feature>
<feature type="transmembrane region" description="Helical" evidence="2">
    <location>
        <begin position="128"/>
        <end position="146"/>
    </location>
</feature>
<dbReference type="Gene3D" id="1.10.287.950">
    <property type="entry name" value="Methyl-accepting chemotaxis protein"/>
    <property type="match status" value="1"/>
</dbReference>
<dbReference type="GO" id="GO:0007165">
    <property type="term" value="P:signal transduction"/>
    <property type="evidence" value="ECO:0007669"/>
    <property type="project" value="UniProtKB-KW"/>
</dbReference>
<evidence type="ECO:0000256" key="2">
    <source>
        <dbReference type="SAM" id="Phobius"/>
    </source>
</evidence>
<organism evidence="4">
    <name type="scientific">mine drainage metagenome</name>
    <dbReference type="NCBI Taxonomy" id="410659"/>
    <lineage>
        <taxon>unclassified sequences</taxon>
        <taxon>metagenomes</taxon>
        <taxon>ecological metagenomes</taxon>
    </lineage>
</organism>
<keyword evidence="2" id="KW-0812">Transmembrane</keyword>
<dbReference type="SUPFAM" id="SSF58104">
    <property type="entry name" value="Methyl-accepting chemotaxis protein (MCP) signaling domain"/>
    <property type="match status" value="1"/>
</dbReference>
<gene>
    <name evidence="4" type="primary">mcp1_3</name>
    <name evidence="4" type="ORF">GALL_117420</name>
</gene>
<feature type="transmembrane region" description="Helical" evidence="2">
    <location>
        <begin position="40"/>
        <end position="59"/>
    </location>
</feature>
<reference evidence="4" key="1">
    <citation type="submission" date="2016-10" db="EMBL/GenBank/DDBJ databases">
        <title>Sequence of Gallionella enrichment culture.</title>
        <authorList>
            <person name="Poehlein A."/>
            <person name="Muehling M."/>
            <person name="Daniel R."/>
        </authorList>
    </citation>
    <scope>NUCLEOTIDE SEQUENCE</scope>
</reference>
<evidence type="ECO:0000313" key="4">
    <source>
        <dbReference type="EMBL" id="OIR06268.1"/>
    </source>
</evidence>
<comment type="caution">
    <text evidence="4">The sequence shown here is derived from an EMBL/GenBank/DDBJ whole genome shotgun (WGS) entry which is preliminary data.</text>
</comment>
<feature type="domain" description="Methyl-accepting transducer" evidence="3">
    <location>
        <begin position="252"/>
        <end position="495"/>
    </location>
</feature>
<keyword evidence="2" id="KW-0472">Membrane</keyword>
<dbReference type="Pfam" id="PF00015">
    <property type="entry name" value="MCPsignal"/>
    <property type="match status" value="1"/>
</dbReference>
<evidence type="ECO:0000256" key="1">
    <source>
        <dbReference type="ARBA" id="ARBA00023224"/>
    </source>
</evidence>
<dbReference type="GO" id="GO:0016020">
    <property type="term" value="C:membrane"/>
    <property type="evidence" value="ECO:0007669"/>
    <property type="project" value="InterPro"/>
</dbReference>
<protein>
    <submittedName>
        <fullName evidence="4">Methyl-accepting chemotaxis protein 1</fullName>
    </submittedName>
</protein>
<keyword evidence="1" id="KW-0807">Transducer</keyword>
<dbReference type="PANTHER" id="PTHR32089">
    <property type="entry name" value="METHYL-ACCEPTING CHEMOTAXIS PROTEIN MCPB"/>
    <property type="match status" value="1"/>
</dbReference>
<proteinExistence type="predicted"/>
<name>A0A1J5SXE3_9ZZZZ</name>
<dbReference type="PROSITE" id="PS50111">
    <property type="entry name" value="CHEMOTAXIS_TRANSDUC_2"/>
    <property type="match status" value="1"/>
</dbReference>